<evidence type="ECO:0000256" key="3">
    <source>
        <dbReference type="PROSITE-ProRule" id="PRU00708"/>
    </source>
</evidence>
<dbReference type="InterPro" id="IPR050667">
    <property type="entry name" value="PPR-containing_protein"/>
</dbReference>
<accession>A0A2P5ELW9</accession>
<feature type="repeat" description="PPR" evidence="3">
    <location>
        <begin position="282"/>
        <end position="316"/>
    </location>
</feature>
<dbReference type="InterPro" id="IPR057027">
    <property type="entry name" value="TPR_mt"/>
</dbReference>
<organism evidence="5 6">
    <name type="scientific">Trema orientale</name>
    <name type="common">Charcoal tree</name>
    <name type="synonym">Celtis orientalis</name>
    <dbReference type="NCBI Taxonomy" id="63057"/>
    <lineage>
        <taxon>Eukaryota</taxon>
        <taxon>Viridiplantae</taxon>
        <taxon>Streptophyta</taxon>
        <taxon>Embryophyta</taxon>
        <taxon>Tracheophyta</taxon>
        <taxon>Spermatophyta</taxon>
        <taxon>Magnoliopsida</taxon>
        <taxon>eudicotyledons</taxon>
        <taxon>Gunneridae</taxon>
        <taxon>Pentapetalae</taxon>
        <taxon>rosids</taxon>
        <taxon>fabids</taxon>
        <taxon>Rosales</taxon>
        <taxon>Cannabaceae</taxon>
        <taxon>Trema</taxon>
    </lineage>
</organism>
<comment type="caution">
    <text evidence="5">The sequence shown here is derived from an EMBL/GenBank/DDBJ whole genome shotgun (WGS) entry which is preliminary data.</text>
</comment>
<dbReference type="STRING" id="63057.A0A2P5ELW9"/>
<evidence type="ECO:0000256" key="2">
    <source>
        <dbReference type="ARBA" id="ARBA00022737"/>
    </source>
</evidence>
<dbReference type="InterPro" id="IPR002885">
    <property type="entry name" value="PPR_rpt"/>
</dbReference>
<feature type="repeat" description="PPR" evidence="3">
    <location>
        <begin position="142"/>
        <end position="176"/>
    </location>
</feature>
<dbReference type="Pfam" id="PF01535">
    <property type="entry name" value="PPR"/>
    <property type="match status" value="1"/>
</dbReference>
<evidence type="ECO:0000313" key="5">
    <source>
        <dbReference type="EMBL" id="PON86567.1"/>
    </source>
</evidence>
<feature type="domain" description="Pentatricopeptide repeat-containing protein-mitochondrial" evidence="4">
    <location>
        <begin position="110"/>
        <end position="198"/>
    </location>
</feature>
<evidence type="ECO:0000259" key="4">
    <source>
        <dbReference type="Pfam" id="PF23276"/>
    </source>
</evidence>
<gene>
    <name evidence="5" type="ORF">TorRG33x02_176150</name>
</gene>
<keyword evidence="2" id="KW-0677">Repeat</keyword>
<keyword evidence="6" id="KW-1185">Reference proteome</keyword>
<name>A0A2P5ELW9_TREOI</name>
<dbReference type="InterPro" id="IPR011990">
    <property type="entry name" value="TPR-like_helical_dom_sf"/>
</dbReference>
<comment type="similarity">
    <text evidence="1">Belongs to the PPR family. P subfamily.</text>
</comment>
<dbReference type="FunCoup" id="A0A2P5ELW9">
    <property type="interactions" value="74"/>
</dbReference>
<protein>
    <submittedName>
        <fullName evidence="5">Pentatricopeptide repeat</fullName>
    </submittedName>
</protein>
<feature type="repeat" description="PPR" evidence="3">
    <location>
        <begin position="212"/>
        <end position="246"/>
    </location>
</feature>
<evidence type="ECO:0000256" key="1">
    <source>
        <dbReference type="ARBA" id="ARBA00007626"/>
    </source>
</evidence>
<dbReference type="Pfam" id="PF23276">
    <property type="entry name" value="TPR_24"/>
    <property type="match status" value="1"/>
</dbReference>
<reference evidence="6" key="1">
    <citation type="submission" date="2016-06" db="EMBL/GenBank/DDBJ databases">
        <title>Parallel loss of symbiosis genes in relatives of nitrogen-fixing non-legume Parasponia.</title>
        <authorList>
            <person name="Van Velzen R."/>
            <person name="Holmer R."/>
            <person name="Bu F."/>
            <person name="Rutten L."/>
            <person name="Van Zeijl A."/>
            <person name="Liu W."/>
            <person name="Santuari L."/>
            <person name="Cao Q."/>
            <person name="Sharma T."/>
            <person name="Shen D."/>
            <person name="Roswanjaya Y."/>
            <person name="Wardhani T."/>
            <person name="Kalhor M.S."/>
            <person name="Jansen J."/>
            <person name="Van den Hoogen J."/>
            <person name="Gungor B."/>
            <person name="Hartog M."/>
            <person name="Hontelez J."/>
            <person name="Verver J."/>
            <person name="Yang W.-C."/>
            <person name="Schijlen E."/>
            <person name="Repin R."/>
            <person name="Schilthuizen M."/>
            <person name="Schranz E."/>
            <person name="Heidstra R."/>
            <person name="Miyata K."/>
            <person name="Fedorova E."/>
            <person name="Kohlen W."/>
            <person name="Bisseling T."/>
            <person name="Smit S."/>
            <person name="Geurts R."/>
        </authorList>
    </citation>
    <scope>NUCLEOTIDE SEQUENCE [LARGE SCALE GENOMIC DNA]</scope>
    <source>
        <strain evidence="6">cv. RG33-2</strain>
    </source>
</reference>
<dbReference type="Proteomes" id="UP000237000">
    <property type="component" value="Unassembled WGS sequence"/>
</dbReference>
<proteinExistence type="inferred from homology"/>
<dbReference type="EMBL" id="JXTC01000130">
    <property type="protein sequence ID" value="PON86567.1"/>
    <property type="molecule type" value="Genomic_DNA"/>
</dbReference>
<feature type="repeat" description="PPR" evidence="3">
    <location>
        <begin position="177"/>
        <end position="211"/>
    </location>
</feature>
<dbReference type="Gene3D" id="1.25.40.10">
    <property type="entry name" value="Tetratricopeptide repeat domain"/>
    <property type="match status" value="2"/>
</dbReference>
<dbReference type="PANTHER" id="PTHR47939:SF1">
    <property type="entry name" value="OS04G0684500 PROTEIN"/>
    <property type="match status" value="1"/>
</dbReference>
<evidence type="ECO:0000313" key="6">
    <source>
        <dbReference type="Proteomes" id="UP000237000"/>
    </source>
</evidence>
<dbReference type="PANTHER" id="PTHR47939">
    <property type="entry name" value="MEMBRANE-ASSOCIATED SALT-INDUCIBLE PROTEIN-LIKE"/>
    <property type="match status" value="1"/>
</dbReference>
<dbReference type="OrthoDB" id="185373at2759"/>
<dbReference type="NCBIfam" id="TIGR00756">
    <property type="entry name" value="PPR"/>
    <property type="match status" value="5"/>
</dbReference>
<dbReference type="InParanoid" id="A0A2P5ELW9"/>
<sequence length="333" mass="37575">MSLVHKASMKALHFRCASIIANRLFTSSNPSYLLLDNPTTAQYDELVNDAGRSGDFNTVRHLLDKRVKDGCYNTANTFDFITNDKASLSTLDDLILTLTRLDKGFTRKGAFDVLISRLCNLGKIDDALRVIETMRHADCGLNACSFHPILRALTRRNRIDESWHVVDVMRSLGVSPDSTTYNYLLMTHCAAGDLSSAATVLTRMEEQGMKTNGRTYDALVLGACRAGKVGGALLILRRMEDDGVPMLLSTRLYVVDAFLSLGYYEQAVKFLRIYCGKDKWLDKESFGCLAIRFLKLNRMDEARLVLEEMRKRGLEMRDALKKFQENDCQNNQP</sequence>
<dbReference type="AlphaFoldDB" id="A0A2P5ELW9"/>
<dbReference type="Pfam" id="PF13812">
    <property type="entry name" value="PPR_3"/>
    <property type="match status" value="1"/>
</dbReference>
<dbReference type="PROSITE" id="PS51375">
    <property type="entry name" value="PPR"/>
    <property type="match status" value="4"/>
</dbReference>